<dbReference type="EMBL" id="AP023354">
    <property type="protein sequence ID" value="BCJ29083.1"/>
    <property type="molecule type" value="Genomic_DNA"/>
</dbReference>
<comment type="cofactor">
    <cofactor evidence="4 6">
        <name>pyridoxal 5'-phosphate</name>
        <dbReference type="ChEBI" id="CHEBI:597326"/>
    </cofactor>
</comment>
<dbReference type="PANTHER" id="PTHR14084:SF0">
    <property type="entry name" value="KYNURENINASE"/>
    <property type="match status" value="1"/>
</dbReference>
<organism evidence="7 8">
    <name type="scientific">Actinocatenispora sera</name>
    <dbReference type="NCBI Taxonomy" id="390989"/>
    <lineage>
        <taxon>Bacteria</taxon>
        <taxon>Bacillati</taxon>
        <taxon>Actinomycetota</taxon>
        <taxon>Actinomycetes</taxon>
        <taxon>Micromonosporales</taxon>
        <taxon>Micromonosporaceae</taxon>
        <taxon>Actinocatenispora</taxon>
    </lineage>
</organism>
<dbReference type="GO" id="GO:0005737">
    <property type="term" value="C:cytoplasm"/>
    <property type="evidence" value="ECO:0007669"/>
    <property type="project" value="UniProtKB-UniRule"/>
</dbReference>
<dbReference type="OrthoDB" id="9812626at2"/>
<dbReference type="SUPFAM" id="SSF53383">
    <property type="entry name" value="PLP-dependent transferases"/>
    <property type="match status" value="1"/>
</dbReference>
<keyword evidence="1 4" id="KW-0662">Pyridine nucleotide biosynthesis</keyword>
<keyword evidence="2 4" id="KW-0378">Hydrolase</keyword>
<dbReference type="PANTHER" id="PTHR14084">
    <property type="entry name" value="KYNURENINASE"/>
    <property type="match status" value="1"/>
</dbReference>
<dbReference type="GO" id="GO:0009435">
    <property type="term" value="P:NAD+ biosynthetic process"/>
    <property type="evidence" value="ECO:0007669"/>
    <property type="project" value="UniProtKB-UniRule"/>
</dbReference>
<feature type="binding site" evidence="4">
    <location>
        <position position="102"/>
    </location>
    <ligand>
        <name>pyridoxal 5'-phosphate</name>
        <dbReference type="ChEBI" id="CHEBI:597326"/>
    </ligand>
</feature>
<accession>A0A810L0Z8</accession>
<dbReference type="PIRSF" id="PIRSF038800">
    <property type="entry name" value="KYNU"/>
    <property type="match status" value="1"/>
</dbReference>
<dbReference type="InterPro" id="IPR015422">
    <property type="entry name" value="PyrdxlP-dep_Trfase_small"/>
</dbReference>
<dbReference type="RefSeq" id="WP_030448766.1">
    <property type="nucleotide sequence ID" value="NZ_AP023354.1"/>
</dbReference>
<evidence type="ECO:0000256" key="6">
    <source>
        <dbReference type="PIRNR" id="PIRNR038800"/>
    </source>
</evidence>
<proteinExistence type="inferred from homology"/>
<keyword evidence="8" id="KW-1185">Reference proteome</keyword>
<dbReference type="GO" id="GO:0019441">
    <property type="term" value="P:L-tryptophan catabolic process to kynurenine"/>
    <property type="evidence" value="ECO:0007669"/>
    <property type="project" value="TreeGrafter"/>
</dbReference>
<comment type="function">
    <text evidence="4 6">Catalyzes the cleavage of L-kynurenine (L-Kyn) and L-3-hydroxykynurenine (L-3OHKyn) into anthranilic acid (AA) and 3-hydroxyanthranilic acid (3-OHAA), respectively.</text>
</comment>
<dbReference type="HAMAP" id="MF_01970">
    <property type="entry name" value="Kynureninase"/>
    <property type="match status" value="1"/>
</dbReference>
<dbReference type="AlphaFoldDB" id="A0A810L0Z8"/>
<feature type="binding site" evidence="4">
    <location>
        <position position="101"/>
    </location>
    <ligand>
        <name>pyridoxal 5'-phosphate</name>
        <dbReference type="ChEBI" id="CHEBI:597326"/>
    </ligand>
</feature>
<dbReference type="GO" id="GO:0030429">
    <property type="term" value="F:kynureninase activity"/>
    <property type="evidence" value="ECO:0007669"/>
    <property type="project" value="UniProtKB-UniRule"/>
</dbReference>
<dbReference type="EC" id="3.7.1.3" evidence="4 5"/>
<protein>
    <recommendedName>
        <fullName evidence="4 5">Kynureninase</fullName>
        <ecNumber evidence="4 5">3.7.1.3</ecNumber>
    </recommendedName>
    <alternativeName>
        <fullName evidence="4">L-kynurenine hydrolase</fullName>
    </alternativeName>
</protein>
<comment type="similarity">
    <text evidence="4 6">Belongs to the kynureninase family.</text>
</comment>
<evidence type="ECO:0000313" key="7">
    <source>
        <dbReference type="EMBL" id="BCJ29083.1"/>
    </source>
</evidence>
<dbReference type="InterPro" id="IPR015424">
    <property type="entry name" value="PyrdxlP-dep_Trfase"/>
</dbReference>
<dbReference type="KEGG" id="aser:Asera_31910"/>
<sequence length="420" mass="45650">MQSAGFGVADAQRRDTADPLAGWRERFVIEPDGPIYLDGNSLGRLPVAAVDEFATAVRGEWGGELIRGWSHWIELGREVGDLLAGPVLDAEPGELVLSDSTSVNLYKLAAAALSARPDRHVVVVDQDNFPTDQYLLQSLAAERGLTLRPVTADLDAGLDTEQVLAALDDDVALVLLSHVAYRSGAIADLPAITAAAHEVGALVLWDLCHSAGSVPVPLRAAEVDLAVGCTYKYLNGGPGSPAFLYVRRELQAQLRQPITGWFGQADQFEMDSRYAPADGIDRFLVGTPPVLSAYGARAGARIAAEVGIEPVRAKGMALTSYAVELHDAWLAEHGCRLASPRDPQRRGAHVTLYHPNAWQLCQAWQDAGVLPDFRTPDRLRIGLAPLYTRFVDVYEAFHRLREILASGSYRSYPVTRRRVT</sequence>
<dbReference type="Gene3D" id="3.90.1150.10">
    <property type="entry name" value="Aspartate Aminotransferase, domain 1"/>
    <property type="match status" value="1"/>
</dbReference>
<dbReference type="InterPro" id="IPR015421">
    <property type="entry name" value="PyrdxlP-dep_Trfase_major"/>
</dbReference>
<comment type="subunit">
    <text evidence="4 6">Homodimer.</text>
</comment>
<comment type="caution">
    <text evidence="4">Lacks conserved residue(s) required for the propagation of feature annotation.</text>
</comment>
<feature type="binding site" evidence="4">
    <location>
        <position position="287"/>
    </location>
    <ligand>
        <name>pyridoxal 5'-phosphate</name>
        <dbReference type="ChEBI" id="CHEBI:597326"/>
    </ligand>
</feature>
<dbReference type="NCBIfam" id="TIGR01814">
    <property type="entry name" value="kynureninase"/>
    <property type="match status" value="1"/>
</dbReference>
<dbReference type="GO" id="GO:0097053">
    <property type="term" value="P:L-kynurenine catabolic process"/>
    <property type="evidence" value="ECO:0007669"/>
    <property type="project" value="UniProtKB-UniRule"/>
</dbReference>
<feature type="binding site" evidence="4">
    <location>
        <position position="261"/>
    </location>
    <ligand>
        <name>pyridoxal 5'-phosphate</name>
        <dbReference type="ChEBI" id="CHEBI:597326"/>
    </ligand>
</feature>
<comment type="catalytic activity">
    <reaction evidence="6">
        <text>3-hydroxy-L-kynurenine + H2O = 3-hydroxyanthranilate + L-alanine + H(+)</text>
        <dbReference type="Rhea" id="RHEA:25143"/>
        <dbReference type="ChEBI" id="CHEBI:15377"/>
        <dbReference type="ChEBI" id="CHEBI:15378"/>
        <dbReference type="ChEBI" id="CHEBI:36559"/>
        <dbReference type="ChEBI" id="CHEBI:57972"/>
        <dbReference type="ChEBI" id="CHEBI:58125"/>
        <dbReference type="EC" id="3.7.1.3"/>
    </reaction>
</comment>
<comment type="pathway">
    <text evidence="4 6">Cofactor biosynthesis; NAD(+) biosynthesis; quinolinate from L-kynurenine: step 2/3.</text>
</comment>
<comment type="pathway">
    <text evidence="4 6">Amino-acid degradation; L-kynurenine degradation; L-alanine and anthranilate from L-kynurenine: step 1/1.</text>
</comment>
<dbReference type="Gene3D" id="3.40.640.10">
    <property type="entry name" value="Type I PLP-dependent aspartate aminotransferase-like (Major domain)"/>
    <property type="match status" value="1"/>
</dbReference>
<evidence type="ECO:0000256" key="2">
    <source>
        <dbReference type="ARBA" id="ARBA00022801"/>
    </source>
</evidence>
<dbReference type="InterPro" id="IPR010111">
    <property type="entry name" value="Kynureninase"/>
</dbReference>
<reference evidence="7" key="1">
    <citation type="submission" date="2020-08" db="EMBL/GenBank/DDBJ databases">
        <title>Whole genome shotgun sequence of Actinocatenispora sera NBRC 101916.</title>
        <authorList>
            <person name="Komaki H."/>
            <person name="Tamura T."/>
        </authorList>
    </citation>
    <scope>NUCLEOTIDE SEQUENCE</scope>
    <source>
        <strain evidence="7">NBRC 101916</strain>
    </source>
</reference>
<feature type="modified residue" description="N6-(pyridoxal phosphate)lysine" evidence="4">
    <location>
        <position position="232"/>
    </location>
</feature>
<evidence type="ECO:0000256" key="4">
    <source>
        <dbReference type="HAMAP-Rule" id="MF_01970"/>
    </source>
</evidence>
<comment type="catalytic activity">
    <reaction evidence="4 6">
        <text>L-kynurenine + H2O = anthranilate + L-alanine + H(+)</text>
        <dbReference type="Rhea" id="RHEA:16813"/>
        <dbReference type="ChEBI" id="CHEBI:15377"/>
        <dbReference type="ChEBI" id="CHEBI:15378"/>
        <dbReference type="ChEBI" id="CHEBI:16567"/>
        <dbReference type="ChEBI" id="CHEBI:57959"/>
        <dbReference type="ChEBI" id="CHEBI:57972"/>
        <dbReference type="EC" id="3.7.1.3"/>
    </reaction>
</comment>
<keyword evidence="3 4" id="KW-0663">Pyridoxal phosphate</keyword>
<dbReference type="UniPathway" id="UPA00334">
    <property type="reaction ID" value="UER00455"/>
</dbReference>
<dbReference type="GO" id="GO:0019805">
    <property type="term" value="P:quinolinate biosynthetic process"/>
    <property type="evidence" value="ECO:0007669"/>
    <property type="project" value="UniProtKB-UniRule"/>
</dbReference>
<dbReference type="GO" id="GO:0043420">
    <property type="term" value="P:anthranilate metabolic process"/>
    <property type="evidence" value="ECO:0007669"/>
    <property type="project" value="TreeGrafter"/>
</dbReference>
<dbReference type="Pfam" id="PF22580">
    <property type="entry name" value="KYNU_C"/>
    <property type="match status" value="1"/>
</dbReference>
<dbReference type="UniPathway" id="UPA00253">
    <property type="reaction ID" value="UER00329"/>
</dbReference>
<dbReference type="Proteomes" id="UP000680750">
    <property type="component" value="Chromosome"/>
</dbReference>
<evidence type="ECO:0000256" key="3">
    <source>
        <dbReference type="ARBA" id="ARBA00022898"/>
    </source>
</evidence>
<dbReference type="GO" id="GO:0030170">
    <property type="term" value="F:pyridoxal phosphate binding"/>
    <property type="evidence" value="ECO:0007669"/>
    <property type="project" value="UniProtKB-UniRule"/>
</dbReference>
<feature type="binding site" evidence="4">
    <location>
        <begin position="129"/>
        <end position="132"/>
    </location>
    <ligand>
        <name>pyridoxal 5'-phosphate</name>
        <dbReference type="ChEBI" id="CHEBI:597326"/>
    </ligand>
</feature>
<evidence type="ECO:0000256" key="1">
    <source>
        <dbReference type="ARBA" id="ARBA00022642"/>
    </source>
</evidence>
<evidence type="ECO:0000313" key="8">
    <source>
        <dbReference type="Proteomes" id="UP000680750"/>
    </source>
</evidence>
<feature type="binding site" evidence="4">
    <location>
        <position position="209"/>
    </location>
    <ligand>
        <name>pyridoxal 5'-phosphate</name>
        <dbReference type="ChEBI" id="CHEBI:597326"/>
    </ligand>
</feature>
<feature type="binding site" evidence="4">
    <location>
        <position position="231"/>
    </location>
    <ligand>
        <name>pyridoxal 5'-phosphate</name>
        <dbReference type="ChEBI" id="CHEBI:597326"/>
    </ligand>
</feature>
<gene>
    <name evidence="4" type="primary">kynU</name>
    <name evidence="7" type="ORF">Asera_31910</name>
</gene>
<name>A0A810L0Z8_9ACTN</name>
<evidence type="ECO:0000256" key="5">
    <source>
        <dbReference type="NCBIfam" id="TIGR01814"/>
    </source>
</evidence>
<feature type="binding site" evidence="4">
    <location>
        <position position="206"/>
    </location>
    <ligand>
        <name>pyridoxal 5'-phosphate</name>
        <dbReference type="ChEBI" id="CHEBI:597326"/>
    </ligand>
</feature>